<comment type="caution">
    <text evidence="1">The sequence shown here is derived from an EMBL/GenBank/DDBJ whole genome shotgun (WGS) entry which is preliminary data.</text>
</comment>
<gene>
    <name evidence="1" type="ORF">SDC9_145303</name>
</gene>
<reference evidence="1" key="1">
    <citation type="submission" date="2019-08" db="EMBL/GenBank/DDBJ databases">
        <authorList>
            <person name="Kucharzyk K."/>
            <person name="Murdoch R.W."/>
            <person name="Higgins S."/>
            <person name="Loffler F."/>
        </authorList>
    </citation>
    <scope>NUCLEOTIDE SEQUENCE</scope>
</reference>
<sequence>MDGCRLHAVGLVGTCLPCCTGRCAHLRHALRVGRTQQRACLGQPRGGQLHVGVGSGGALDQCCQLRIRERTPPLAARLGLGRPGGGPRGLVVRRAECGWGRDARMRLDRRQRACAAREQQRHHQGREP</sequence>
<name>A0A645EBT3_9ZZZZ</name>
<accession>A0A645EBT3</accession>
<proteinExistence type="predicted"/>
<dbReference type="AlphaFoldDB" id="A0A645EBT3"/>
<evidence type="ECO:0000313" key="1">
    <source>
        <dbReference type="EMBL" id="MPM98122.1"/>
    </source>
</evidence>
<protein>
    <submittedName>
        <fullName evidence="1">Uncharacterized protein</fullName>
    </submittedName>
</protein>
<dbReference type="EMBL" id="VSSQ01044312">
    <property type="protein sequence ID" value="MPM98122.1"/>
    <property type="molecule type" value="Genomic_DNA"/>
</dbReference>
<organism evidence="1">
    <name type="scientific">bioreactor metagenome</name>
    <dbReference type="NCBI Taxonomy" id="1076179"/>
    <lineage>
        <taxon>unclassified sequences</taxon>
        <taxon>metagenomes</taxon>
        <taxon>ecological metagenomes</taxon>
    </lineage>
</organism>